<organism evidence="1 2">
    <name type="scientific">Guptibacillus hwajinpoensis</name>
    <dbReference type="NCBI Taxonomy" id="208199"/>
    <lineage>
        <taxon>Bacteria</taxon>
        <taxon>Bacillati</taxon>
        <taxon>Bacillota</taxon>
        <taxon>Bacilli</taxon>
        <taxon>Bacillales</taxon>
        <taxon>Guptibacillaceae</taxon>
        <taxon>Guptibacillus</taxon>
    </lineage>
</organism>
<protein>
    <recommendedName>
        <fullName evidence="3">YaaC-like protein</fullName>
    </recommendedName>
</protein>
<dbReference type="Pfam" id="PF14175">
    <property type="entry name" value="YaaC"/>
    <property type="match status" value="1"/>
</dbReference>
<dbReference type="Proteomes" id="UP001226720">
    <property type="component" value="Unassembled WGS sequence"/>
</dbReference>
<dbReference type="RefSeq" id="WP_301553269.1">
    <property type="nucleotide sequence ID" value="NZ_JAQRMZ010000021.1"/>
</dbReference>
<evidence type="ECO:0000313" key="2">
    <source>
        <dbReference type="Proteomes" id="UP001226720"/>
    </source>
</evidence>
<name>A0ABU0K8Z9_9BACL</name>
<accession>A0ABU0K8Z9</accession>
<dbReference type="GeneID" id="301329149"/>
<proteinExistence type="predicted"/>
<gene>
    <name evidence="1" type="ORF">QO000_004169</name>
</gene>
<dbReference type="InterPro" id="IPR026988">
    <property type="entry name" value="YaaC-like"/>
</dbReference>
<reference evidence="1" key="1">
    <citation type="submission" date="2023-07" db="EMBL/GenBank/DDBJ databases">
        <title>Genomic Encyclopedia of Type Strains, Phase IV (KMG-IV): sequencing the most valuable type-strain genomes for metagenomic binning, comparative biology and taxonomic classification.</title>
        <authorList>
            <person name="Goeker M."/>
        </authorList>
    </citation>
    <scope>NUCLEOTIDE SEQUENCE [LARGE SCALE GENOMIC DNA]</scope>
    <source>
        <strain evidence="1">JSM 076093</strain>
    </source>
</reference>
<keyword evidence="2" id="KW-1185">Reference proteome</keyword>
<dbReference type="EMBL" id="JAUSWM010000015">
    <property type="protein sequence ID" value="MDQ0485140.1"/>
    <property type="molecule type" value="Genomic_DNA"/>
</dbReference>
<evidence type="ECO:0008006" key="3">
    <source>
        <dbReference type="Google" id="ProtNLM"/>
    </source>
</evidence>
<evidence type="ECO:0000313" key="1">
    <source>
        <dbReference type="EMBL" id="MDQ0485140.1"/>
    </source>
</evidence>
<comment type="caution">
    <text evidence="1">The sequence shown here is derived from an EMBL/GenBank/DDBJ whole genome shotgun (WGS) entry which is preliminary data.</text>
</comment>
<sequence>MGYSGHHRTTNYEFQSASYVQQYLKRCYSNSEIPDAERKSYDACYRFIYFIEYGERYYRHAATAEVELKPILLFYGMIQLLKACLLTLDPNYPGDTHVLAHGVTSRKRKKRQYSFMQDEVKGQKNGLFEYFSRKMFHMKQVEGEKYRMEDVLSLIPEMGTLFERITNKTVCYRAIPLTSISFAIQSDILDSLNMTTERFESFLKQHGKGEINVYKQSRDLLTLRIDEGFRNTLYKRPFLSTLEDLYLPAERTQYNPITEIMAHYLILYNLSMICRYETEWWGDLFHTQESVDLPFILQFLEVTSEKVPRLLYEFLEMRK</sequence>